<feature type="transmembrane region" description="Helical" evidence="10">
    <location>
        <begin position="82"/>
        <end position="104"/>
    </location>
</feature>
<dbReference type="PROSITE" id="PS00211">
    <property type="entry name" value="ABC_TRANSPORTER_1"/>
    <property type="match status" value="1"/>
</dbReference>
<protein>
    <submittedName>
        <fullName evidence="13">ABC-type multidrug transport system fused ATPase/permease subunit</fullName>
    </submittedName>
</protein>
<evidence type="ECO:0000256" key="4">
    <source>
        <dbReference type="ARBA" id="ARBA00022519"/>
    </source>
</evidence>
<evidence type="ECO:0000313" key="13">
    <source>
        <dbReference type="EMBL" id="TWH17218.1"/>
    </source>
</evidence>
<keyword evidence="5 10" id="KW-0812">Transmembrane</keyword>
<dbReference type="InterPro" id="IPR027417">
    <property type="entry name" value="P-loop_NTPase"/>
</dbReference>
<dbReference type="GO" id="GO:0005524">
    <property type="term" value="F:ATP binding"/>
    <property type="evidence" value="ECO:0007669"/>
    <property type="project" value="UniProtKB-KW"/>
</dbReference>
<reference evidence="13 14" key="1">
    <citation type="submission" date="2019-07" db="EMBL/GenBank/DDBJ databases">
        <title>Genome sequencing of lignin-degrading bacterial isolates.</title>
        <authorList>
            <person name="Gladden J."/>
        </authorList>
    </citation>
    <scope>NUCLEOTIDE SEQUENCE [LARGE SCALE GENOMIC DNA]</scope>
    <source>
        <strain evidence="13 14">J45</strain>
    </source>
</reference>
<keyword evidence="2" id="KW-0813">Transport</keyword>
<keyword evidence="3" id="KW-1003">Cell membrane</keyword>
<dbReference type="GO" id="GO:0015421">
    <property type="term" value="F:ABC-type oligopeptide transporter activity"/>
    <property type="evidence" value="ECO:0007669"/>
    <property type="project" value="TreeGrafter"/>
</dbReference>
<feature type="domain" description="ABC transmembrane type-1" evidence="12">
    <location>
        <begin position="42"/>
        <end position="334"/>
    </location>
</feature>
<proteinExistence type="predicted"/>
<dbReference type="SMART" id="SM00382">
    <property type="entry name" value="AAA"/>
    <property type="match status" value="1"/>
</dbReference>
<evidence type="ECO:0000313" key="14">
    <source>
        <dbReference type="Proteomes" id="UP000317573"/>
    </source>
</evidence>
<dbReference type="SUPFAM" id="SSF90123">
    <property type="entry name" value="ABC transporter transmembrane region"/>
    <property type="match status" value="1"/>
</dbReference>
<comment type="caution">
    <text evidence="13">The sequence shown here is derived from an EMBL/GenBank/DDBJ whole genome shotgun (WGS) entry which is preliminary data.</text>
</comment>
<dbReference type="GO" id="GO:0005886">
    <property type="term" value="C:plasma membrane"/>
    <property type="evidence" value="ECO:0007669"/>
    <property type="project" value="UniProtKB-SubCell"/>
</dbReference>
<dbReference type="InterPro" id="IPR003593">
    <property type="entry name" value="AAA+_ATPase"/>
</dbReference>
<evidence type="ECO:0000256" key="10">
    <source>
        <dbReference type="SAM" id="Phobius"/>
    </source>
</evidence>
<dbReference type="Pfam" id="PF00005">
    <property type="entry name" value="ABC_tran"/>
    <property type="match status" value="1"/>
</dbReference>
<feature type="transmembrane region" description="Helical" evidence="10">
    <location>
        <begin position="174"/>
        <end position="201"/>
    </location>
</feature>
<dbReference type="Gene3D" id="3.40.50.300">
    <property type="entry name" value="P-loop containing nucleotide triphosphate hydrolases"/>
    <property type="match status" value="1"/>
</dbReference>
<dbReference type="InterPro" id="IPR039421">
    <property type="entry name" value="Type_1_exporter"/>
</dbReference>
<dbReference type="PROSITE" id="PS50929">
    <property type="entry name" value="ABC_TM1F"/>
    <property type="match status" value="1"/>
</dbReference>
<evidence type="ECO:0000256" key="2">
    <source>
        <dbReference type="ARBA" id="ARBA00022448"/>
    </source>
</evidence>
<keyword evidence="4" id="KW-0997">Cell inner membrane</keyword>
<gene>
    <name evidence="13" type="ORF">L618_000200002990</name>
</gene>
<evidence type="ECO:0000256" key="7">
    <source>
        <dbReference type="ARBA" id="ARBA00022840"/>
    </source>
</evidence>
<accession>A0A562E6D6</accession>
<evidence type="ECO:0000256" key="5">
    <source>
        <dbReference type="ARBA" id="ARBA00022692"/>
    </source>
</evidence>
<dbReference type="InterPro" id="IPR017871">
    <property type="entry name" value="ABC_transporter-like_CS"/>
</dbReference>
<keyword evidence="7" id="KW-0067">ATP-binding</keyword>
<dbReference type="AlphaFoldDB" id="A0A562E6D6"/>
<keyword evidence="8 10" id="KW-1133">Transmembrane helix</keyword>
<keyword evidence="9 10" id="KW-0472">Membrane</keyword>
<dbReference type="InterPro" id="IPR003439">
    <property type="entry name" value="ABC_transporter-like_ATP-bd"/>
</dbReference>
<dbReference type="InterPro" id="IPR011527">
    <property type="entry name" value="ABC1_TM_dom"/>
</dbReference>
<feature type="transmembrane region" description="Helical" evidence="10">
    <location>
        <begin position="41"/>
        <end position="62"/>
    </location>
</feature>
<evidence type="ECO:0000259" key="12">
    <source>
        <dbReference type="PROSITE" id="PS50929"/>
    </source>
</evidence>
<keyword evidence="6" id="KW-0547">Nucleotide-binding</keyword>
<evidence type="ECO:0000256" key="3">
    <source>
        <dbReference type="ARBA" id="ARBA00022475"/>
    </source>
</evidence>
<evidence type="ECO:0000256" key="8">
    <source>
        <dbReference type="ARBA" id="ARBA00022989"/>
    </source>
</evidence>
<dbReference type="InterPro" id="IPR036640">
    <property type="entry name" value="ABC1_TM_sf"/>
</dbReference>
<name>A0A562E6D6_RHORH</name>
<evidence type="ECO:0000256" key="9">
    <source>
        <dbReference type="ARBA" id="ARBA00023136"/>
    </source>
</evidence>
<dbReference type="CDD" id="cd07346">
    <property type="entry name" value="ABC_6TM_exporters"/>
    <property type="match status" value="1"/>
</dbReference>
<dbReference type="PROSITE" id="PS50893">
    <property type="entry name" value="ABC_TRANSPORTER_2"/>
    <property type="match status" value="1"/>
</dbReference>
<dbReference type="Gene3D" id="1.20.1560.10">
    <property type="entry name" value="ABC transporter type 1, transmembrane domain"/>
    <property type="match status" value="1"/>
</dbReference>
<sequence length="610" mass="64742">MTVSPTASPQPDAERTDTERLGTVVLLRRVARLVPSVRTGLAATLAFAALAAVGRIVVPVVVQYTIDHGLLTAVTSEERTRIVVRCALLGMAAVLVAGVGSSLMNRRLISTVEDVVSALRIRVLDHTLRLPPTRLESGAQGSFVARSTDDLDAVTVFAQGGGMTLVQNLTQMTIAFLVMAVYSWPLAILAALVACVVPLVGRYVQRIIAGRFDVVRSRIGQLYAAFAETLTGIDTIRAAGAVERVRTRVHSRIDATADAQVRTLLPMSASFSVGQSIDTLITIAVMCGGVALGLGTSGVGSSITVGTVVAFVFLVTFFVRPLQFAVNTLADAKNSEAGLRRVLAILDLETDAVAQEIATPLRPGMFDVDIDAVEVGYVPGRPVLTGLNLRIGAGQQVAVVGETGSGKSTFAKLLTRQLHPTTGTVRFAGVDVASIGDESLARRVAVVPQDPFLFDRSVLENIAVARPGADRHDVEAILAELGLDDWARDLPHGLDTRTGQRGEALSVGERQLVALARTALVDPDLLVLDEATSGVDAGTDVRLQRALTSIGRGRTTVTIAHRLHSARVADRILVFDRGRIVEDGTHDELVATGGLYARLQDAWSFRSTLV</sequence>
<dbReference type="RefSeq" id="WP_145691742.1">
    <property type="nucleotide sequence ID" value="NZ_VLJT01000017.1"/>
</dbReference>
<comment type="subcellular location">
    <subcellularLocation>
        <location evidence="1">Cell membrane</location>
        <topology evidence="1">Multi-pass membrane protein</topology>
    </subcellularLocation>
</comment>
<dbReference type="PANTHER" id="PTHR43394">
    <property type="entry name" value="ATP-DEPENDENT PERMEASE MDL1, MITOCHONDRIAL"/>
    <property type="match status" value="1"/>
</dbReference>
<dbReference type="EMBL" id="VLJT01000017">
    <property type="protein sequence ID" value="TWH17218.1"/>
    <property type="molecule type" value="Genomic_DNA"/>
</dbReference>
<evidence type="ECO:0000259" key="11">
    <source>
        <dbReference type="PROSITE" id="PS50893"/>
    </source>
</evidence>
<dbReference type="GO" id="GO:0016887">
    <property type="term" value="F:ATP hydrolysis activity"/>
    <property type="evidence" value="ECO:0007669"/>
    <property type="project" value="InterPro"/>
</dbReference>
<dbReference type="SUPFAM" id="SSF52540">
    <property type="entry name" value="P-loop containing nucleoside triphosphate hydrolases"/>
    <property type="match status" value="1"/>
</dbReference>
<evidence type="ECO:0000256" key="1">
    <source>
        <dbReference type="ARBA" id="ARBA00004651"/>
    </source>
</evidence>
<feature type="transmembrane region" description="Helical" evidence="10">
    <location>
        <begin position="301"/>
        <end position="319"/>
    </location>
</feature>
<dbReference type="PANTHER" id="PTHR43394:SF1">
    <property type="entry name" value="ATP-BINDING CASSETTE SUB-FAMILY B MEMBER 10, MITOCHONDRIAL"/>
    <property type="match status" value="1"/>
</dbReference>
<dbReference type="FunFam" id="3.40.50.300:FF:001001">
    <property type="entry name" value="Multidrug ABC transporter ATP-binding protein"/>
    <property type="match status" value="1"/>
</dbReference>
<dbReference type="Pfam" id="PF00664">
    <property type="entry name" value="ABC_membrane"/>
    <property type="match status" value="1"/>
</dbReference>
<feature type="domain" description="ABC transporter" evidence="11">
    <location>
        <begin position="368"/>
        <end position="602"/>
    </location>
</feature>
<dbReference type="Proteomes" id="UP000317573">
    <property type="component" value="Unassembled WGS sequence"/>
</dbReference>
<evidence type="ECO:0000256" key="6">
    <source>
        <dbReference type="ARBA" id="ARBA00022741"/>
    </source>
</evidence>
<organism evidence="13 14">
    <name type="scientific">Rhodococcus rhodochrous J45</name>
    <dbReference type="NCBI Taxonomy" id="935266"/>
    <lineage>
        <taxon>Bacteria</taxon>
        <taxon>Bacillati</taxon>
        <taxon>Actinomycetota</taxon>
        <taxon>Actinomycetes</taxon>
        <taxon>Mycobacteriales</taxon>
        <taxon>Nocardiaceae</taxon>
        <taxon>Rhodococcus</taxon>
    </lineage>
</organism>